<dbReference type="SFLD" id="SFLDG01131">
    <property type="entry name" value="C1.5.2:_MDP_Like"/>
    <property type="match status" value="1"/>
</dbReference>
<dbReference type="InterPro" id="IPR036412">
    <property type="entry name" value="HAD-like_sf"/>
</dbReference>
<evidence type="ECO:0008006" key="4">
    <source>
        <dbReference type="Google" id="ProtNLM"/>
    </source>
</evidence>
<dbReference type="SUPFAM" id="SSF56784">
    <property type="entry name" value="HAD-like"/>
    <property type="match status" value="1"/>
</dbReference>
<dbReference type="InterPro" id="IPR023214">
    <property type="entry name" value="HAD_sf"/>
</dbReference>
<dbReference type="NCBIfam" id="TIGR01681">
    <property type="entry name" value="HAD-SF-IIIC"/>
    <property type="match status" value="1"/>
</dbReference>
<reference evidence="2" key="1">
    <citation type="submission" date="2014-09" db="EMBL/GenBank/DDBJ databases">
        <title>Genome sequence of the luminous mushroom Mycena chlorophos for searching fungal bioluminescence genes.</title>
        <authorList>
            <person name="Tanaka Y."/>
            <person name="Kasuga D."/>
            <person name="Oba Y."/>
            <person name="Hase S."/>
            <person name="Sato K."/>
            <person name="Oba Y."/>
            <person name="Sakakibara Y."/>
        </authorList>
    </citation>
    <scope>NUCLEOTIDE SEQUENCE</scope>
</reference>
<keyword evidence="3" id="KW-1185">Reference proteome</keyword>
<dbReference type="SFLD" id="SFLDG01129">
    <property type="entry name" value="C1.5:_HAD__Beta-PGM__Phosphata"/>
    <property type="match status" value="1"/>
</dbReference>
<dbReference type="NCBIfam" id="TIGR01685">
    <property type="entry name" value="MDP-1"/>
    <property type="match status" value="1"/>
</dbReference>
<gene>
    <name evidence="2" type="ORF">MCHLO_10582</name>
</gene>
<dbReference type="InterPro" id="IPR035679">
    <property type="entry name" value="MDP-1_euk"/>
</dbReference>
<proteinExistence type="predicted"/>
<dbReference type="PANTHER" id="PTHR17901:SF14">
    <property type="entry name" value="MAGNESIUM-DEPENDENT PHOSPHATASE 1"/>
    <property type="match status" value="1"/>
</dbReference>
<dbReference type="InterPro" id="IPR010036">
    <property type="entry name" value="MDP_1_eu_arc"/>
</dbReference>
<dbReference type="Proteomes" id="UP000815677">
    <property type="component" value="Unassembled WGS sequence"/>
</dbReference>
<feature type="compositionally biased region" description="Low complexity" evidence="1">
    <location>
        <begin position="488"/>
        <end position="502"/>
    </location>
</feature>
<dbReference type="Gene3D" id="3.40.50.1000">
    <property type="entry name" value="HAD superfamily/HAD-like"/>
    <property type="match status" value="1"/>
</dbReference>
<name>A0ABQ0LRD1_MYCCL</name>
<dbReference type="CDD" id="cd07501">
    <property type="entry name" value="HAD_MDP-1_like"/>
    <property type="match status" value="1"/>
</dbReference>
<dbReference type="InterPro" id="IPR010033">
    <property type="entry name" value="HAD_SF_ppase_IIIC"/>
</dbReference>
<dbReference type="EMBL" id="DF848432">
    <property type="protein sequence ID" value="GAT53646.1"/>
    <property type="molecule type" value="Genomic_DNA"/>
</dbReference>
<feature type="region of interest" description="Disordered" evidence="1">
    <location>
        <begin position="488"/>
        <end position="558"/>
    </location>
</feature>
<evidence type="ECO:0000313" key="3">
    <source>
        <dbReference type="Proteomes" id="UP000815677"/>
    </source>
</evidence>
<sequence>MSKSPPSALPKLVAFDLDYTLWDLWIDTHISGSLRVARGTTKVVDRFGTEVAFYNDVGEILRRLKREGVVVAACSRTHAPERAREALTLLRIAPSAEDDGSVQEQPAIELFDHLEIYPGSKIPHFKALHHKTGIAYEEMLFFDDEPRNREVERLGVVFHLTPDGHIFLSLPPPSSTTIMLLSALSLALAVVGARAQTASSFPVGVIATGTMGTTNPPQATMPTIINQGSMARLLSINSIDDFCLFAPPDPNSVIADTEQEEVAWCTQPRNNARVIPDGVITGVSFLRTDFYVQLMGTGDFTQIGIQNGDEGGELDPHGATGAGNPIGGNITTTIADGTDEHIAEWMEYISYNQFCIRACTWANSTYSAAAMCWHELDVMGCEFVMPGTYNAPGIFETCDADVAYPPGWYPEVENGVTSYSSFAQYFTGVYTGGDGSATPYTVGDLVTPSTVAFIPSSSNCVTQATISNGIAASLLTAGASGTAVPAGFTSTPTTTGGTAPTALNAGSGGDSNSSSGPGTTTKIATSTIAKATTPGTGAPGTTPATSAGGSTVSGSSPARRGAVVGYGDSGEFAAVALVSLVSGIAAVALLA</sequence>
<accession>A0ABQ0LRD1</accession>
<protein>
    <recommendedName>
        <fullName evidence="4">Magnesium-dependent phosphatase-1</fullName>
    </recommendedName>
</protein>
<dbReference type="PANTHER" id="PTHR17901">
    <property type="entry name" value="MAGNESIUM-DEPENDENT PHOSPHATASE 1 MDP1"/>
    <property type="match status" value="1"/>
</dbReference>
<organism evidence="2 3">
    <name type="scientific">Mycena chlorophos</name>
    <name type="common">Agaric fungus</name>
    <name type="synonym">Agaricus chlorophos</name>
    <dbReference type="NCBI Taxonomy" id="658473"/>
    <lineage>
        <taxon>Eukaryota</taxon>
        <taxon>Fungi</taxon>
        <taxon>Dikarya</taxon>
        <taxon>Basidiomycota</taxon>
        <taxon>Agaricomycotina</taxon>
        <taxon>Agaricomycetes</taxon>
        <taxon>Agaricomycetidae</taxon>
        <taxon>Agaricales</taxon>
        <taxon>Marasmiineae</taxon>
        <taxon>Mycenaceae</taxon>
        <taxon>Mycena</taxon>
    </lineage>
</organism>
<dbReference type="SFLD" id="SFLDS00003">
    <property type="entry name" value="Haloacid_Dehalogenase"/>
    <property type="match status" value="1"/>
</dbReference>
<feature type="compositionally biased region" description="Low complexity" evidence="1">
    <location>
        <begin position="510"/>
        <end position="558"/>
    </location>
</feature>
<evidence type="ECO:0000313" key="2">
    <source>
        <dbReference type="EMBL" id="GAT53646.1"/>
    </source>
</evidence>
<evidence type="ECO:0000256" key="1">
    <source>
        <dbReference type="SAM" id="MobiDB-lite"/>
    </source>
</evidence>
<dbReference type="Pfam" id="PF12689">
    <property type="entry name" value="Acid_PPase"/>
    <property type="match status" value="1"/>
</dbReference>